<keyword evidence="2" id="KW-1185">Reference proteome</keyword>
<protein>
    <submittedName>
        <fullName evidence="1">RidA family protein</fullName>
    </submittedName>
</protein>
<sequence>MAKISDKHYAIGKKNPNLPFHPAVRAGDYIFVSGQVSKDENGNMMVGSIETETAGTIEAIQRLIAEEGATLKDVVRVCTYLEDPRDFGRYNAVFKKYFDGAVLARTTVEARAVITTRIEIDCIVYKPLED</sequence>
<reference evidence="1" key="1">
    <citation type="submission" date="2022-11" db="EMBL/GenBank/DDBJ databases">
        <title>Draft genome sequence of Hoeflea poritis E7-10 and Hoeflea prorocentri PM5-8, separated from scleractinian coral Porites lutea and marine dinoflagellate.</title>
        <authorList>
            <person name="Zhang G."/>
            <person name="Wei Q."/>
            <person name="Cai L."/>
        </authorList>
    </citation>
    <scope>NUCLEOTIDE SEQUENCE</scope>
    <source>
        <strain evidence="1">PM5-8</strain>
    </source>
</reference>
<dbReference type="GO" id="GO:0005829">
    <property type="term" value="C:cytosol"/>
    <property type="evidence" value="ECO:0007669"/>
    <property type="project" value="TreeGrafter"/>
</dbReference>
<dbReference type="Pfam" id="PF01042">
    <property type="entry name" value="Ribonuc_L-PSP"/>
    <property type="match status" value="1"/>
</dbReference>
<accession>A0A9X3ZHH9</accession>
<dbReference type="RefSeq" id="WP_267991077.1">
    <property type="nucleotide sequence ID" value="NZ_JAPJZI010000001.1"/>
</dbReference>
<name>A0A9X3ZHH9_9HYPH</name>
<dbReference type="PANTHER" id="PTHR11803:SF39">
    <property type="entry name" value="2-IMINOBUTANOATE_2-IMINOPROPANOATE DEAMINASE"/>
    <property type="match status" value="1"/>
</dbReference>
<proteinExistence type="predicted"/>
<dbReference type="AlphaFoldDB" id="A0A9X3ZHH9"/>
<dbReference type="GO" id="GO:0019239">
    <property type="term" value="F:deaminase activity"/>
    <property type="evidence" value="ECO:0007669"/>
    <property type="project" value="TreeGrafter"/>
</dbReference>
<gene>
    <name evidence="1" type="ORF">OQ273_13795</name>
</gene>
<dbReference type="InterPro" id="IPR035959">
    <property type="entry name" value="RutC-like_sf"/>
</dbReference>
<organism evidence="1 2">
    <name type="scientific">Hoeflea prorocentri</name>
    <dbReference type="NCBI Taxonomy" id="1922333"/>
    <lineage>
        <taxon>Bacteria</taxon>
        <taxon>Pseudomonadati</taxon>
        <taxon>Pseudomonadota</taxon>
        <taxon>Alphaproteobacteria</taxon>
        <taxon>Hyphomicrobiales</taxon>
        <taxon>Rhizobiaceae</taxon>
        <taxon>Hoeflea</taxon>
    </lineage>
</organism>
<dbReference type="Proteomes" id="UP001151234">
    <property type="component" value="Unassembled WGS sequence"/>
</dbReference>
<dbReference type="SUPFAM" id="SSF55298">
    <property type="entry name" value="YjgF-like"/>
    <property type="match status" value="1"/>
</dbReference>
<dbReference type="CDD" id="cd00448">
    <property type="entry name" value="YjgF_YER057c_UK114_family"/>
    <property type="match status" value="1"/>
</dbReference>
<dbReference type="InterPro" id="IPR006175">
    <property type="entry name" value="YjgF/YER057c/UK114"/>
</dbReference>
<dbReference type="EMBL" id="JAPJZI010000001">
    <property type="protein sequence ID" value="MDA5399652.1"/>
    <property type="molecule type" value="Genomic_DNA"/>
</dbReference>
<evidence type="ECO:0000313" key="1">
    <source>
        <dbReference type="EMBL" id="MDA5399652.1"/>
    </source>
</evidence>
<comment type="caution">
    <text evidence="1">The sequence shown here is derived from an EMBL/GenBank/DDBJ whole genome shotgun (WGS) entry which is preliminary data.</text>
</comment>
<evidence type="ECO:0000313" key="2">
    <source>
        <dbReference type="Proteomes" id="UP001151234"/>
    </source>
</evidence>
<dbReference type="PANTHER" id="PTHR11803">
    <property type="entry name" value="2-IMINOBUTANOATE/2-IMINOPROPANOATE DEAMINASE RIDA"/>
    <property type="match status" value="1"/>
</dbReference>
<dbReference type="Gene3D" id="3.30.1330.40">
    <property type="entry name" value="RutC-like"/>
    <property type="match status" value="1"/>
</dbReference>